<evidence type="ECO:0000313" key="4">
    <source>
        <dbReference type="EMBL" id="OUJ03202.1"/>
    </source>
</evidence>
<dbReference type="EMBL" id="JOMQ01000016">
    <property type="protein sequence ID" value="OUJ03202.1"/>
    <property type="molecule type" value="Genomic_DNA"/>
</dbReference>
<dbReference type="Gene3D" id="3.55.50.10">
    <property type="entry name" value="Baseplate protein-like domains"/>
    <property type="match status" value="1"/>
</dbReference>
<dbReference type="SUPFAM" id="SSF69279">
    <property type="entry name" value="Phage tail proteins"/>
    <property type="match status" value="2"/>
</dbReference>
<dbReference type="Gene3D" id="2.30.300.10">
    <property type="entry name" value="Baseplate protein-like domain - beta roll fold"/>
    <property type="match status" value="1"/>
</dbReference>
<dbReference type="Proteomes" id="UP000196086">
    <property type="component" value="Unassembled WGS sequence"/>
</dbReference>
<feature type="domain" description="Baseplate hub protein gp44/GpP-like second" evidence="3">
    <location>
        <begin position="109"/>
        <end position="190"/>
    </location>
</feature>
<dbReference type="PIRSF" id="PIRSF004440">
    <property type="entry name" value="GpP"/>
    <property type="match status" value="1"/>
</dbReference>
<dbReference type="Pfam" id="PF21929">
    <property type="entry name" value="GpP_4th"/>
    <property type="match status" value="1"/>
</dbReference>
<gene>
    <name evidence="4" type="ORF">HK14_03325</name>
</gene>
<reference evidence="4 5" key="1">
    <citation type="submission" date="2014-06" db="EMBL/GenBank/DDBJ databases">
        <authorList>
            <person name="Ju J."/>
            <person name="Zhang J."/>
        </authorList>
    </citation>
    <scope>NUCLEOTIDE SEQUENCE [LARGE SCALE GENOMIC DNA]</scope>
    <source>
        <strain evidence="4 5">DsW_47</strain>
    </source>
</reference>
<dbReference type="RefSeq" id="WP_086650874.1">
    <property type="nucleotide sequence ID" value="NZ_JOMQ01000016.1"/>
</dbReference>
<sequence>MNLLDNASEFLGYGQAQSNAASIVVNGLIISGWTRVEIHAGVEIMPWEAQLETTNHQPDRSDLAIAAGDECQVLIGKTRILTGYIQTITSELSTSNHLLRIIVKSRSVDLVECSAEFSTYQMNNTTALGIIQQVCKPFGISVSAEGSEGRTAIQQFSVILTETAYEVIERVCRLAACIFHDMPDGSILLASVGSNHHASGLVQGQNVEHATSLDTMDGRYSSIQAIIQNPAVLFTPPEDGDKHAQQMLAQTAPVQASATDPAVKRHRPMLIPVETGDADYAVAKKRVQWEAARRYGRSQIVQATVDSWCDSRGTLWSPNWLVHCEIPAMKIMRSLLISEVVLVQDEQGTHATITLMPPATFTPEPIVLPLAQNEGVAAITRG</sequence>
<dbReference type="Pfam" id="PF21683">
    <property type="entry name" value="GpP-like_1st"/>
    <property type="match status" value="1"/>
</dbReference>
<dbReference type="InterPro" id="IPR053982">
    <property type="entry name" value="Gp44/GpP-like_C"/>
</dbReference>
<protein>
    <recommendedName>
        <fullName evidence="6">Bacteriophage tail protein</fullName>
    </recommendedName>
</protein>
<evidence type="ECO:0008006" key="6">
    <source>
        <dbReference type="Google" id="ProtNLM"/>
    </source>
</evidence>
<evidence type="ECO:0000313" key="5">
    <source>
        <dbReference type="Proteomes" id="UP000196086"/>
    </source>
</evidence>
<feature type="domain" description="Baseplate hub protein gp44-like N-terminal" evidence="1">
    <location>
        <begin position="22"/>
        <end position="101"/>
    </location>
</feature>
<dbReference type="Gene3D" id="3.30.1920.10">
    <property type="entry name" value="Baseplate protein-like domains - 2 layer sandwich fold"/>
    <property type="match status" value="1"/>
</dbReference>
<organism evidence="4 5">
    <name type="scientific">Acetobacter cibinongensis</name>
    <dbReference type="NCBI Taxonomy" id="146475"/>
    <lineage>
        <taxon>Bacteria</taxon>
        <taxon>Pseudomonadati</taxon>
        <taxon>Pseudomonadota</taxon>
        <taxon>Alphaproteobacteria</taxon>
        <taxon>Acetobacterales</taxon>
        <taxon>Acetobacteraceae</taxon>
        <taxon>Acetobacter</taxon>
    </lineage>
</organism>
<accession>A0A1Z5YW24</accession>
<evidence type="ECO:0000259" key="2">
    <source>
        <dbReference type="Pfam" id="PF21929"/>
    </source>
</evidence>
<dbReference type="InterPro" id="IPR023399">
    <property type="entry name" value="Baseplate-like_2-layer_sand"/>
</dbReference>
<comment type="caution">
    <text evidence="4">The sequence shown here is derived from an EMBL/GenBank/DDBJ whole genome shotgun (WGS) entry which is preliminary data.</text>
</comment>
<evidence type="ECO:0000259" key="1">
    <source>
        <dbReference type="Pfam" id="PF21683"/>
    </source>
</evidence>
<dbReference type="InterPro" id="IPR026276">
    <property type="entry name" value="Baseplate_GpP"/>
</dbReference>
<evidence type="ECO:0000259" key="3">
    <source>
        <dbReference type="Pfam" id="PF22255"/>
    </source>
</evidence>
<name>A0A1Z5YW24_9PROT</name>
<dbReference type="InterPro" id="IPR049354">
    <property type="entry name" value="GpP-like_N"/>
</dbReference>
<dbReference type="InterPro" id="IPR053981">
    <property type="entry name" value="Gp44/GpP-like_2nd"/>
</dbReference>
<dbReference type="AlphaFoldDB" id="A0A1Z5YW24"/>
<proteinExistence type="predicted"/>
<dbReference type="Pfam" id="PF22255">
    <property type="entry name" value="Gp44-like_2nd"/>
    <property type="match status" value="1"/>
</dbReference>
<feature type="domain" description="Baseplate hub protein gp44/GpP-like C-terminal" evidence="2">
    <location>
        <begin position="281"/>
        <end position="364"/>
    </location>
</feature>
<dbReference type="OrthoDB" id="9016931at2"/>